<proteinExistence type="predicted"/>
<evidence type="ECO:0008006" key="4">
    <source>
        <dbReference type="Google" id="ProtNLM"/>
    </source>
</evidence>
<evidence type="ECO:0000256" key="1">
    <source>
        <dbReference type="SAM" id="SignalP"/>
    </source>
</evidence>
<reference evidence="2 3" key="1">
    <citation type="journal article" date="2012" name="J. Bacteriol.">
        <title>Twenty-one genome sequences from Pseudomonas species and 19 genome sequences from diverse bacteria isolated from the rhizosphere and endosphere of Populus deltoides.</title>
        <authorList>
            <person name="Brown S.D."/>
            <person name="Utturkar S.M."/>
            <person name="Klingeman D.M."/>
            <person name="Johnson C.M."/>
            <person name="Martin S.L."/>
            <person name="Land M.L."/>
            <person name="Lu T.Y."/>
            <person name="Schadt C.W."/>
            <person name="Doktycz M.J."/>
            <person name="Pelletier D.A."/>
        </authorList>
    </citation>
    <scope>NUCLEOTIDE SEQUENCE [LARGE SCALE GENOMIC DNA]</scope>
    <source>
        <strain evidence="2 3">CF314</strain>
    </source>
</reference>
<evidence type="ECO:0000313" key="3">
    <source>
        <dbReference type="Proteomes" id="UP000007509"/>
    </source>
</evidence>
<name>J2KFF6_9FLAO</name>
<feature type="signal peptide" evidence="1">
    <location>
        <begin position="1"/>
        <end position="19"/>
    </location>
</feature>
<protein>
    <recommendedName>
        <fullName evidence="4">Outer membrane lipoprotein carrier protein LolA</fullName>
    </recommendedName>
</protein>
<sequence>MKLLISLGLCLSLSVNAFAQKKETLSTKDKIIAEQFKKDYQKKNYKKFTGKIIVTDLQVRFDDKVIFYDKKNQNTKLILQEGLIYPQLLTDYLMEKFLDETTDKTQKRFLKLQKDPRASFDVSNMKIEGSHYLSFLDSDPKTKKFNLICKDNKLPGSIQYLIELTNKNATKDTSMEDFIKGSKLTFLLQRTF</sequence>
<keyword evidence="3" id="KW-1185">Reference proteome</keyword>
<dbReference type="RefSeq" id="WP_007843536.1">
    <property type="nucleotide sequence ID" value="NZ_AKJY01000035.1"/>
</dbReference>
<comment type="caution">
    <text evidence="2">The sequence shown here is derived from an EMBL/GenBank/DDBJ whole genome shotgun (WGS) entry which is preliminary data.</text>
</comment>
<keyword evidence="1" id="KW-0732">Signal</keyword>
<dbReference type="EMBL" id="AKJY01000035">
    <property type="protein sequence ID" value="EJL71878.1"/>
    <property type="molecule type" value="Genomic_DNA"/>
</dbReference>
<organism evidence="2 3">
    <name type="scientific">Chryseobacterium populi</name>
    <dbReference type="NCBI Taxonomy" id="1144316"/>
    <lineage>
        <taxon>Bacteria</taxon>
        <taxon>Pseudomonadati</taxon>
        <taxon>Bacteroidota</taxon>
        <taxon>Flavobacteriia</taxon>
        <taxon>Flavobacteriales</taxon>
        <taxon>Weeksellaceae</taxon>
        <taxon>Chryseobacterium group</taxon>
        <taxon>Chryseobacterium</taxon>
    </lineage>
</organism>
<feature type="chain" id="PRO_5003749713" description="Outer membrane lipoprotein carrier protein LolA" evidence="1">
    <location>
        <begin position="20"/>
        <end position="192"/>
    </location>
</feature>
<dbReference type="AlphaFoldDB" id="J2KFF6"/>
<evidence type="ECO:0000313" key="2">
    <source>
        <dbReference type="EMBL" id="EJL71878.1"/>
    </source>
</evidence>
<dbReference type="Proteomes" id="UP000007509">
    <property type="component" value="Unassembled WGS sequence"/>
</dbReference>
<accession>J2KFF6</accession>
<gene>
    <name evidence="2" type="ORF">PMI13_02215</name>
</gene>
<dbReference type="PATRIC" id="fig|1144316.3.peg.2233"/>
<dbReference type="OrthoDB" id="851130at2"/>